<feature type="signal peptide" evidence="1">
    <location>
        <begin position="1"/>
        <end position="22"/>
    </location>
</feature>
<reference evidence="2 3" key="1">
    <citation type="submission" date="2017-02" db="EMBL/GenBank/DDBJ databases">
        <authorList>
            <person name="Peterson S.W."/>
        </authorList>
    </citation>
    <scope>NUCLEOTIDE SEQUENCE [LARGE SCALE GENOMIC DNA]</scope>
    <source>
        <strain evidence="2 3">ATCC BAA-908</strain>
    </source>
</reference>
<accession>A0A1T4JUF0</accession>
<dbReference type="RefSeq" id="WP_078932720.1">
    <property type="nucleotide sequence ID" value="NZ_FUWG01000005.1"/>
</dbReference>
<dbReference type="Proteomes" id="UP000190423">
    <property type="component" value="Unassembled WGS sequence"/>
</dbReference>
<keyword evidence="1" id="KW-0732">Signal</keyword>
<proteinExistence type="predicted"/>
<evidence type="ECO:0000313" key="2">
    <source>
        <dbReference type="EMBL" id="SJZ33769.1"/>
    </source>
</evidence>
<dbReference type="STRING" id="261392.SAMN02745149_00802"/>
<evidence type="ECO:0000313" key="3">
    <source>
        <dbReference type="Proteomes" id="UP000190423"/>
    </source>
</evidence>
<sequence>MKKKLGLIISFLFVFGQMALFAQNTAENFKDVSVSIKYFDRTVYYPGSEDENPVFVQVSIRNNGAKTLRFKLADDRMFSVDFNAYTVKNTMLGQTEKIVRKRTTNQTVYFREISLENGEEYSFVENLKDYIEIKEPSVYYIELLFYPELYKSKYISLTSNRLSLEVRPSPSAASSSVLPVKASTAELLVPEEISPDKVVEQTIIARQKSLWDQYFLYMDVEAMLQRNAAAKRKYTSVSADERARMLKSYKSDLMQSRIDNDIVAVPERFEIEKTVYTKTEGTVTVTEWFKYPNFHEKKSYVYKVRQREGIWQIYDYTVTNLGTE</sequence>
<evidence type="ECO:0008006" key="4">
    <source>
        <dbReference type="Google" id="ProtNLM"/>
    </source>
</evidence>
<dbReference type="AlphaFoldDB" id="A0A1T4JUF0"/>
<dbReference type="GeneID" id="78316114"/>
<protein>
    <recommendedName>
        <fullName evidence="4">DUF4139 domain-containing protein</fullName>
    </recommendedName>
</protein>
<gene>
    <name evidence="2" type="ORF">SAMN02745149_00802</name>
</gene>
<keyword evidence="3" id="KW-1185">Reference proteome</keyword>
<feature type="chain" id="PRO_5010589884" description="DUF4139 domain-containing protein" evidence="1">
    <location>
        <begin position="23"/>
        <end position="324"/>
    </location>
</feature>
<organism evidence="2 3">
    <name type="scientific">Treponema porcinum</name>
    <dbReference type="NCBI Taxonomy" id="261392"/>
    <lineage>
        <taxon>Bacteria</taxon>
        <taxon>Pseudomonadati</taxon>
        <taxon>Spirochaetota</taxon>
        <taxon>Spirochaetia</taxon>
        <taxon>Spirochaetales</taxon>
        <taxon>Treponemataceae</taxon>
        <taxon>Treponema</taxon>
    </lineage>
</organism>
<evidence type="ECO:0000256" key="1">
    <source>
        <dbReference type="SAM" id="SignalP"/>
    </source>
</evidence>
<dbReference type="EMBL" id="FUWG01000005">
    <property type="protein sequence ID" value="SJZ33769.1"/>
    <property type="molecule type" value="Genomic_DNA"/>
</dbReference>
<name>A0A1T4JUF0_TREPO</name>